<evidence type="ECO:0000259" key="10">
    <source>
        <dbReference type="PROSITE" id="PS51898"/>
    </source>
</evidence>
<gene>
    <name evidence="9" type="primary">xerC</name>
    <name evidence="12" type="ORF">IFJ97_06655</name>
</gene>
<dbReference type="SUPFAM" id="SSF56349">
    <property type="entry name" value="DNA breaking-rejoining enzymes"/>
    <property type="match status" value="1"/>
</dbReference>
<organism evidence="12 13">
    <name type="scientific">Candidatus Sulfomarinibacter kjeldsenii</name>
    <dbReference type="NCBI Taxonomy" id="2885994"/>
    <lineage>
        <taxon>Bacteria</taxon>
        <taxon>Pseudomonadati</taxon>
        <taxon>Acidobacteriota</taxon>
        <taxon>Thermoanaerobaculia</taxon>
        <taxon>Thermoanaerobaculales</taxon>
        <taxon>Candidatus Sulfomarinibacteraceae</taxon>
        <taxon>Candidatus Sulfomarinibacter</taxon>
    </lineage>
</organism>
<keyword evidence="4 9" id="KW-0159">Chromosome partition</keyword>
<dbReference type="PANTHER" id="PTHR30349:SF81">
    <property type="entry name" value="TYROSINE RECOMBINASE XERC"/>
    <property type="match status" value="1"/>
</dbReference>
<dbReference type="InterPro" id="IPR002104">
    <property type="entry name" value="Integrase_catalytic"/>
</dbReference>
<feature type="active site" evidence="9">
    <location>
        <position position="252"/>
    </location>
</feature>
<evidence type="ECO:0000256" key="4">
    <source>
        <dbReference type="ARBA" id="ARBA00022829"/>
    </source>
</evidence>
<evidence type="ECO:0000256" key="7">
    <source>
        <dbReference type="ARBA" id="ARBA00023172"/>
    </source>
</evidence>
<comment type="subcellular location">
    <subcellularLocation>
        <location evidence="1 9">Cytoplasm</location>
    </subcellularLocation>
</comment>
<dbReference type="PROSITE" id="PS51900">
    <property type="entry name" value="CB"/>
    <property type="match status" value="1"/>
</dbReference>
<reference evidence="12 13" key="1">
    <citation type="submission" date="2020-08" db="EMBL/GenBank/DDBJ databases">
        <title>Acidobacteriota in marine sediments use diverse sulfur dissimilation pathways.</title>
        <authorList>
            <person name="Wasmund K."/>
        </authorList>
    </citation>
    <scope>NUCLEOTIDE SEQUENCE [LARGE SCALE GENOMIC DNA]</scope>
    <source>
        <strain evidence="12">MAG AM3-A</strain>
    </source>
</reference>
<dbReference type="InterPro" id="IPR010998">
    <property type="entry name" value="Integrase_recombinase_N"/>
</dbReference>
<dbReference type="GO" id="GO:0003677">
    <property type="term" value="F:DNA binding"/>
    <property type="evidence" value="ECO:0007669"/>
    <property type="project" value="UniProtKB-UniRule"/>
</dbReference>
<comment type="caution">
    <text evidence="12">The sequence shown here is derived from an EMBL/GenBank/DDBJ whole genome shotgun (WGS) entry which is preliminary data.</text>
</comment>
<keyword evidence="5 9" id="KW-0229">DNA integration</keyword>
<comment type="subunit">
    <text evidence="9">Forms a cyclic heterotetrameric complex composed of two molecules of XerC and two molecules of XerD.</text>
</comment>
<dbReference type="GO" id="GO:0051301">
    <property type="term" value="P:cell division"/>
    <property type="evidence" value="ECO:0007669"/>
    <property type="project" value="UniProtKB-KW"/>
</dbReference>
<sequence>MSDGTGDSDLRPWLVDAFLEHLEWERNLSPATLRAYRREILSFVNFVASDLEHQQPAQTTPVTVRAHLAHLHSRGLQPRSVARALAALRTYFRFLVSEGALEASPADAVPHPHDVQRTPEIAERYAIEELLEGFPETPAGRRDRAAMELLYAAGLRVGELVALDLGDVQLGQRMVRVRGKGRKERLVPFGRPAAKAIEAYLPERAHWRRGVADESEPLFVNQRGGRLSDRSIRRQLDHAVRHTADLNHLHPHALRHAFATHLLEAGMDLRAIQELLGHSSLATTQIYTKVDLAHLMAVHRKSHPKG</sequence>
<feature type="domain" description="Core-binding (CB)" evidence="11">
    <location>
        <begin position="9"/>
        <end position="96"/>
    </location>
</feature>
<keyword evidence="8 9" id="KW-0131">Cell cycle</keyword>
<dbReference type="GO" id="GO:0009037">
    <property type="term" value="F:tyrosine-based site-specific recombinase activity"/>
    <property type="evidence" value="ECO:0007669"/>
    <property type="project" value="UniProtKB-UniRule"/>
</dbReference>
<proteinExistence type="inferred from homology"/>
<feature type="active site" description="O-(3'-phospho-DNA)-tyrosine intermediate" evidence="9">
    <location>
        <position position="287"/>
    </location>
</feature>
<feature type="domain" description="Tyr recombinase" evidence="10">
    <location>
        <begin position="117"/>
        <end position="300"/>
    </location>
</feature>
<dbReference type="EMBL" id="JACXWA010000109">
    <property type="protein sequence ID" value="MBD3871024.1"/>
    <property type="molecule type" value="Genomic_DNA"/>
</dbReference>
<feature type="active site" evidence="9">
    <location>
        <position position="278"/>
    </location>
</feature>
<evidence type="ECO:0000259" key="11">
    <source>
        <dbReference type="PROSITE" id="PS51900"/>
    </source>
</evidence>
<evidence type="ECO:0000256" key="1">
    <source>
        <dbReference type="ARBA" id="ARBA00004496"/>
    </source>
</evidence>
<dbReference type="PROSITE" id="PS51898">
    <property type="entry name" value="TYR_RECOMBINASE"/>
    <property type="match status" value="1"/>
</dbReference>
<dbReference type="CDD" id="cd00798">
    <property type="entry name" value="INT_XerDC_C"/>
    <property type="match status" value="1"/>
</dbReference>
<dbReference type="GO" id="GO:0005737">
    <property type="term" value="C:cytoplasm"/>
    <property type="evidence" value="ECO:0007669"/>
    <property type="project" value="UniProtKB-SubCell"/>
</dbReference>
<dbReference type="InterPro" id="IPR044068">
    <property type="entry name" value="CB"/>
</dbReference>
<dbReference type="InterPro" id="IPR013762">
    <property type="entry name" value="Integrase-like_cat_sf"/>
</dbReference>
<dbReference type="GO" id="GO:0006313">
    <property type="term" value="P:DNA transposition"/>
    <property type="evidence" value="ECO:0007669"/>
    <property type="project" value="UniProtKB-UniRule"/>
</dbReference>
<dbReference type="InterPro" id="IPR004107">
    <property type="entry name" value="Integrase_SAM-like_N"/>
</dbReference>
<dbReference type="InterPro" id="IPR011010">
    <property type="entry name" value="DNA_brk_join_enz"/>
</dbReference>
<keyword evidence="3 9" id="KW-0132">Cell division</keyword>
<dbReference type="NCBIfam" id="NF001399">
    <property type="entry name" value="PRK00283.1"/>
    <property type="match status" value="1"/>
</dbReference>
<dbReference type="AlphaFoldDB" id="A0A8J7CGM7"/>
<dbReference type="PANTHER" id="PTHR30349">
    <property type="entry name" value="PHAGE INTEGRASE-RELATED"/>
    <property type="match status" value="1"/>
</dbReference>
<comment type="function">
    <text evidence="9">Site-specific tyrosine recombinase, which acts by catalyzing the cutting and rejoining of the recombining DNA molecules. The XerC-XerD complex is essential to convert dimers of the bacterial chromosome into monomers to permit their segregation at cell division. It also contributes to the segregational stability of plasmids.</text>
</comment>
<dbReference type="InterPro" id="IPR050090">
    <property type="entry name" value="Tyrosine_recombinase_XerCD"/>
</dbReference>
<dbReference type="InterPro" id="IPR023009">
    <property type="entry name" value="Tyrosine_recombinase_XerC/XerD"/>
</dbReference>
<comment type="similarity">
    <text evidence="9">Belongs to the 'phage' integrase family. XerC subfamily.</text>
</comment>
<evidence type="ECO:0000313" key="13">
    <source>
        <dbReference type="Proteomes" id="UP000598633"/>
    </source>
</evidence>
<keyword evidence="6 9" id="KW-0238">DNA-binding</keyword>
<evidence type="ECO:0000256" key="3">
    <source>
        <dbReference type="ARBA" id="ARBA00022618"/>
    </source>
</evidence>
<feature type="active site" evidence="9">
    <location>
        <position position="156"/>
    </location>
</feature>
<dbReference type="Pfam" id="PF00589">
    <property type="entry name" value="Phage_integrase"/>
    <property type="match status" value="1"/>
</dbReference>
<evidence type="ECO:0000256" key="8">
    <source>
        <dbReference type="ARBA" id="ARBA00023306"/>
    </source>
</evidence>
<evidence type="ECO:0000256" key="2">
    <source>
        <dbReference type="ARBA" id="ARBA00022490"/>
    </source>
</evidence>
<accession>A0A8J7CGM7</accession>
<keyword evidence="7 9" id="KW-0233">DNA recombination</keyword>
<name>A0A8J7CGM7_9BACT</name>
<evidence type="ECO:0000256" key="9">
    <source>
        <dbReference type="HAMAP-Rule" id="MF_01808"/>
    </source>
</evidence>
<dbReference type="Gene3D" id="1.10.443.10">
    <property type="entry name" value="Intergrase catalytic core"/>
    <property type="match status" value="1"/>
</dbReference>
<dbReference type="GO" id="GO:0007059">
    <property type="term" value="P:chromosome segregation"/>
    <property type="evidence" value="ECO:0007669"/>
    <property type="project" value="UniProtKB-UniRule"/>
</dbReference>
<dbReference type="HAMAP" id="MF_01808">
    <property type="entry name" value="Recomb_XerC_XerD"/>
    <property type="match status" value="1"/>
</dbReference>
<feature type="active site" evidence="9">
    <location>
        <position position="180"/>
    </location>
</feature>
<evidence type="ECO:0000256" key="6">
    <source>
        <dbReference type="ARBA" id="ARBA00023125"/>
    </source>
</evidence>
<dbReference type="Pfam" id="PF02899">
    <property type="entry name" value="Phage_int_SAM_1"/>
    <property type="match status" value="1"/>
</dbReference>
<evidence type="ECO:0000313" key="12">
    <source>
        <dbReference type="EMBL" id="MBD3871024.1"/>
    </source>
</evidence>
<dbReference type="Proteomes" id="UP000598633">
    <property type="component" value="Unassembled WGS sequence"/>
</dbReference>
<keyword evidence="2 9" id="KW-0963">Cytoplasm</keyword>
<dbReference type="Gene3D" id="1.10.150.130">
    <property type="match status" value="1"/>
</dbReference>
<evidence type="ECO:0000256" key="5">
    <source>
        <dbReference type="ARBA" id="ARBA00022908"/>
    </source>
</evidence>
<protein>
    <recommendedName>
        <fullName evidence="9">Tyrosine recombinase XerC</fullName>
    </recommendedName>
</protein>
<feature type="active site" evidence="9">
    <location>
        <position position="255"/>
    </location>
</feature>